<dbReference type="HOGENOM" id="CLU_1011660_0_0_4"/>
<evidence type="ECO:0000313" key="1">
    <source>
        <dbReference type="EMBL" id="EPE00219.1"/>
    </source>
</evidence>
<accession>S3BFX3</accession>
<gene>
    <name evidence="1" type="ORF">HMPREF1476_00948</name>
</gene>
<organism evidence="1 2">
    <name type="scientific">Sutterella wadsworthensis HGA0223</name>
    <dbReference type="NCBI Taxonomy" id="1203554"/>
    <lineage>
        <taxon>Bacteria</taxon>
        <taxon>Pseudomonadati</taxon>
        <taxon>Pseudomonadota</taxon>
        <taxon>Betaproteobacteria</taxon>
        <taxon>Burkholderiales</taxon>
        <taxon>Sutterellaceae</taxon>
        <taxon>Sutterella</taxon>
    </lineage>
</organism>
<evidence type="ECO:0000313" key="2">
    <source>
        <dbReference type="Proteomes" id="UP000014400"/>
    </source>
</evidence>
<sequence length="275" mass="30036">MLEWLDRYMAKFAQTDHIRREEHARRQEEASPAHEEAVALLEAFPYSGPGRARVIAAALSAISQETLLDAAYARRLLRAMVEGFSQTDADIQTTLAPAQVALNLLPTLRAAATAGGSVGAPFALIEGTLAMRTGQFDVAIKRLGDANRELRASLVEDWSELLPSSLDGDMLPAAVELAADTLSQLENPDLRFWTRVLLTVPGDQLGVPHPDELLLAAGELALNLHRTAGLVNKPEPEERRQLLESADKHYRSLFNGLHPQAAGCRRLLGRIDQGE</sequence>
<proteinExistence type="predicted"/>
<dbReference type="AlphaFoldDB" id="S3BFX3"/>
<protein>
    <submittedName>
        <fullName evidence="1">Uncharacterized protein</fullName>
    </submittedName>
</protein>
<dbReference type="Proteomes" id="UP000014400">
    <property type="component" value="Unassembled WGS sequence"/>
</dbReference>
<dbReference type="EMBL" id="ATCF01000012">
    <property type="protein sequence ID" value="EPE00219.1"/>
    <property type="molecule type" value="Genomic_DNA"/>
</dbReference>
<name>S3BFX3_9BURK</name>
<dbReference type="PATRIC" id="fig|1203554.3.peg.971"/>
<reference evidence="1 2" key="1">
    <citation type="submission" date="2013-04" db="EMBL/GenBank/DDBJ databases">
        <title>The Genome Sequence of Sutterella wadsworthensis HGA0223.</title>
        <authorList>
            <consortium name="The Broad Institute Genomics Platform"/>
            <person name="Earl A."/>
            <person name="Ward D."/>
            <person name="Feldgarden M."/>
            <person name="Gevers D."/>
            <person name="Schmidt T.M."/>
            <person name="Dover J."/>
            <person name="Dai D."/>
            <person name="Walker B."/>
            <person name="Young S."/>
            <person name="Zeng Q."/>
            <person name="Gargeya S."/>
            <person name="Fitzgerald M."/>
            <person name="Haas B."/>
            <person name="Abouelleil A."/>
            <person name="Allen A.W."/>
            <person name="Alvarado L."/>
            <person name="Arachchi H.M."/>
            <person name="Berlin A.M."/>
            <person name="Chapman S.B."/>
            <person name="Gainer-Dewar J."/>
            <person name="Goldberg J."/>
            <person name="Griggs A."/>
            <person name="Gujja S."/>
            <person name="Hansen M."/>
            <person name="Howarth C."/>
            <person name="Imamovic A."/>
            <person name="Ireland A."/>
            <person name="Larimer J."/>
            <person name="McCowan C."/>
            <person name="Murphy C."/>
            <person name="Pearson M."/>
            <person name="Poon T.W."/>
            <person name="Priest M."/>
            <person name="Roberts A."/>
            <person name="Saif S."/>
            <person name="Shea T."/>
            <person name="Sisk P."/>
            <person name="Sykes S."/>
            <person name="Wortman J."/>
            <person name="Nusbaum C."/>
            <person name="Birren B."/>
        </authorList>
    </citation>
    <scope>NUCLEOTIDE SEQUENCE [LARGE SCALE GENOMIC DNA]</scope>
    <source>
        <strain evidence="1 2">HGA0223</strain>
    </source>
</reference>
<dbReference type="eggNOG" id="ENOG5032QJW">
    <property type="taxonomic scope" value="Bacteria"/>
</dbReference>
<keyword evidence="2" id="KW-1185">Reference proteome</keyword>
<comment type="caution">
    <text evidence="1">The sequence shown here is derived from an EMBL/GenBank/DDBJ whole genome shotgun (WGS) entry which is preliminary data.</text>
</comment>
<dbReference type="RefSeq" id="WP_016474264.1">
    <property type="nucleotide sequence ID" value="NZ_KE150480.1"/>
</dbReference>